<protein>
    <submittedName>
        <fullName evidence="2">Uncharacterized protein</fullName>
    </submittedName>
</protein>
<dbReference type="EMBL" id="BTSY01000005">
    <property type="protein sequence ID" value="GMT30711.1"/>
    <property type="molecule type" value="Genomic_DNA"/>
</dbReference>
<dbReference type="AlphaFoldDB" id="A0AAV5WIH0"/>
<evidence type="ECO:0000313" key="2">
    <source>
        <dbReference type="EMBL" id="GMT30711.1"/>
    </source>
</evidence>
<feature type="non-terminal residue" evidence="2">
    <location>
        <position position="228"/>
    </location>
</feature>
<sequence length="228" mass="25359">EMEGIVQALREELGKTVNKKHEVMSSVLQAKDNIAANFTRIIAQAVSRCLDVMAQTEKIGITHIENLDSRIARINRTIKMAENKKEIAARSTTAPNFATRLCVQKAVIAMIPQVYAEYEQLQNRTLSADIPVLKLSFSHVVLNHIANLGKGIMTNLIDGSCQQVQVATLTISIVKPMRLSKLLNAKHFTKFHEVRIQKKTESFEGNRMHSDPGFNYIGIVAATLVVPP</sequence>
<evidence type="ECO:0000313" key="3">
    <source>
        <dbReference type="Proteomes" id="UP001432322"/>
    </source>
</evidence>
<proteinExistence type="predicted"/>
<name>A0AAV5WIH0_9BILA</name>
<feature type="non-terminal residue" evidence="2">
    <location>
        <position position="1"/>
    </location>
</feature>
<dbReference type="Proteomes" id="UP001432322">
    <property type="component" value="Unassembled WGS sequence"/>
</dbReference>
<comment type="caution">
    <text evidence="2">The sequence shown here is derived from an EMBL/GenBank/DDBJ whole genome shotgun (WGS) entry which is preliminary data.</text>
</comment>
<accession>A0AAV5WIH0</accession>
<evidence type="ECO:0000256" key="1">
    <source>
        <dbReference type="SAM" id="Coils"/>
    </source>
</evidence>
<keyword evidence="1" id="KW-0175">Coiled coil</keyword>
<keyword evidence="3" id="KW-1185">Reference proteome</keyword>
<gene>
    <name evidence="2" type="ORF">PFISCL1PPCAC_22008</name>
</gene>
<reference evidence="2" key="1">
    <citation type="submission" date="2023-10" db="EMBL/GenBank/DDBJ databases">
        <title>Genome assembly of Pristionchus species.</title>
        <authorList>
            <person name="Yoshida K."/>
            <person name="Sommer R.J."/>
        </authorList>
    </citation>
    <scope>NUCLEOTIDE SEQUENCE</scope>
    <source>
        <strain evidence="2">RS5133</strain>
    </source>
</reference>
<feature type="coiled-coil region" evidence="1">
    <location>
        <begin position="64"/>
        <end position="91"/>
    </location>
</feature>
<organism evidence="2 3">
    <name type="scientific">Pristionchus fissidentatus</name>
    <dbReference type="NCBI Taxonomy" id="1538716"/>
    <lineage>
        <taxon>Eukaryota</taxon>
        <taxon>Metazoa</taxon>
        <taxon>Ecdysozoa</taxon>
        <taxon>Nematoda</taxon>
        <taxon>Chromadorea</taxon>
        <taxon>Rhabditida</taxon>
        <taxon>Rhabditina</taxon>
        <taxon>Diplogasteromorpha</taxon>
        <taxon>Diplogasteroidea</taxon>
        <taxon>Neodiplogasteridae</taxon>
        <taxon>Pristionchus</taxon>
    </lineage>
</organism>